<feature type="signal peptide" evidence="1">
    <location>
        <begin position="1"/>
        <end position="18"/>
    </location>
</feature>
<dbReference type="Proteomes" id="UP001610706">
    <property type="component" value="Unassembled WGS sequence"/>
</dbReference>
<proteinExistence type="predicted"/>
<comment type="caution">
    <text evidence="3">The sequence shown here is derived from an EMBL/GenBank/DDBJ whole genome shotgun (WGS) entry which is preliminary data.</text>
</comment>
<dbReference type="InterPro" id="IPR024519">
    <property type="entry name" value="IAT_beta"/>
</dbReference>
<dbReference type="EMBL" id="JBGFTR010000024">
    <property type="protein sequence ID" value="MFH7566293.1"/>
    <property type="molecule type" value="Genomic_DNA"/>
</dbReference>
<dbReference type="Gene3D" id="2.40.160.160">
    <property type="entry name" value="Inverse autotransporter, beta-domain"/>
    <property type="match status" value="1"/>
</dbReference>
<reference evidence="3 4" key="1">
    <citation type="submission" date="2024-08" db="EMBL/GenBank/DDBJ databases">
        <title>Oceanimonas smirnovii Genome sequencing and assembly.</title>
        <authorList>
            <person name="Tang B."/>
        </authorList>
    </citation>
    <scope>NUCLEOTIDE SEQUENCE [LARGE SCALE GENOMIC DNA]</scope>
    <source>
        <strain evidence="3 4">OS2020-119</strain>
    </source>
</reference>
<dbReference type="RefSeq" id="WP_395545786.1">
    <property type="nucleotide sequence ID" value="NZ_CP166302.1"/>
</dbReference>
<evidence type="ECO:0000313" key="3">
    <source>
        <dbReference type="EMBL" id="MFH7566293.1"/>
    </source>
</evidence>
<evidence type="ECO:0000313" key="4">
    <source>
        <dbReference type="Proteomes" id="UP001610706"/>
    </source>
</evidence>
<feature type="domain" description="Inverse autotransporter beta-domain" evidence="2">
    <location>
        <begin position="201"/>
        <end position="357"/>
    </location>
</feature>
<evidence type="ECO:0000259" key="2">
    <source>
        <dbReference type="Pfam" id="PF11924"/>
    </source>
</evidence>
<organism evidence="3 4">
    <name type="scientific">Oceanimonas smirnovii</name>
    <dbReference type="NCBI Taxonomy" id="264574"/>
    <lineage>
        <taxon>Bacteria</taxon>
        <taxon>Pseudomonadati</taxon>
        <taxon>Pseudomonadota</taxon>
        <taxon>Gammaproteobacteria</taxon>
        <taxon>Aeromonadales</taxon>
        <taxon>Aeromonadaceae</taxon>
        <taxon>Oceanimonas</taxon>
    </lineage>
</organism>
<sequence>MRWFYLLLCLLIMTPAIAAGPVMVMHQVVAGESWRALAARYQLSERRLRFEFNRERFLVPLAPGDWVWVPNKSVPRKTPLTDVSAVSPVPARTSTLPVTDSVALPVLGRPDPALAPKSDELLLTLASAARAAASDDIDSFLLSQTELLAEDTLSFGTSQLAALPWLNPSDWYWDYQLPLFDRDARANTQLALPVNRQLNSELGIDYRDDRLTYQLGLHYRRDLPADNQLHLQPLFDYQDDTYHRRGGVLLWMQHQDLRLGAAQYRPLSSWYSGERPAAGRVWFGEGNISALPGLSISGRYYQWQGRQLQLFGSGDKYKAAASRQWSLSYAPWRILRLQTSVLNNSEDEFESRIRLMFELPLRLSPGLWWRPAENNNLEEYRPLQYHRVLVLEHR</sequence>
<feature type="chain" id="PRO_5047345845" evidence="1">
    <location>
        <begin position="19"/>
        <end position="394"/>
    </location>
</feature>
<name>A0ABW7P469_9GAMM</name>
<dbReference type="Pfam" id="PF11924">
    <property type="entry name" value="IAT_beta"/>
    <property type="match status" value="1"/>
</dbReference>
<accession>A0ABW7P469</accession>
<keyword evidence="4" id="KW-1185">Reference proteome</keyword>
<keyword evidence="1" id="KW-0732">Signal</keyword>
<gene>
    <name evidence="3" type="ORF">AB9R89_13265</name>
</gene>
<dbReference type="InterPro" id="IPR038177">
    <property type="entry name" value="IAT_beta_sf"/>
</dbReference>
<protein>
    <submittedName>
        <fullName evidence="3">Inverse autotransporter beta domain-containing protein</fullName>
    </submittedName>
</protein>
<evidence type="ECO:0000256" key="1">
    <source>
        <dbReference type="SAM" id="SignalP"/>
    </source>
</evidence>